<reference evidence="1" key="1">
    <citation type="journal article" date="2020" name="Phytopathology">
        <title>Genome Sequence Resources of Colletotrichum truncatum, C. plurivorum, C. musicola, and C. sojae: Four Species Pathogenic to Soybean (Glycine max).</title>
        <authorList>
            <person name="Rogerio F."/>
            <person name="Boufleur T.R."/>
            <person name="Ciampi-Guillardi M."/>
            <person name="Sukno S.A."/>
            <person name="Thon M.R."/>
            <person name="Massola Junior N.S."/>
            <person name="Baroncelli R."/>
        </authorList>
    </citation>
    <scope>NUCLEOTIDE SEQUENCE</scope>
    <source>
        <strain evidence="1">LFN00145</strain>
    </source>
</reference>
<dbReference type="SUPFAM" id="SSF52047">
    <property type="entry name" value="RNI-like"/>
    <property type="match status" value="1"/>
</dbReference>
<keyword evidence="2" id="KW-1185">Reference proteome</keyword>
<gene>
    <name evidence="1" type="ORF">CPLU01_06672</name>
</gene>
<sequence>MIWSLDADVDNLRRSLSLGTCVPQSYELLGPGGYLTLEQQNIESIRLLTDGSCCRKNHSSGLLFGHLALDAFPHLKHLTWTGLSGPSDFKSLAEVLIKRSHQLEELEIDLTWHQHLYDYMHDDEIWFCIYDNVFGSDMVKLCGHKIDAFPVLKRLALVRTPFKEYYYGRGPSLLYDALRRSSLEFLQSLQLRHCYAWEDLIRMFNERAEPVKLKSLELQWISDYSSDGKQDLLTFLRSFFVVYIGTDDALVTEIQCPDKGLQIPLLRRIASYIGSGFCGQPGSSYAVMNYGVYKPEDSEVVVNDRWWKF</sequence>
<comment type="caution">
    <text evidence="1">The sequence shown here is derived from an EMBL/GenBank/DDBJ whole genome shotgun (WGS) entry which is preliminary data.</text>
</comment>
<proteinExistence type="predicted"/>
<evidence type="ECO:0000313" key="1">
    <source>
        <dbReference type="EMBL" id="KAF6831633.1"/>
    </source>
</evidence>
<dbReference type="Proteomes" id="UP000654918">
    <property type="component" value="Unassembled WGS sequence"/>
</dbReference>
<organism evidence="1 2">
    <name type="scientific">Colletotrichum plurivorum</name>
    <dbReference type="NCBI Taxonomy" id="2175906"/>
    <lineage>
        <taxon>Eukaryota</taxon>
        <taxon>Fungi</taxon>
        <taxon>Dikarya</taxon>
        <taxon>Ascomycota</taxon>
        <taxon>Pezizomycotina</taxon>
        <taxon>Sordariomycetes</taxon>
        <taxon>Hypocreomycetidae</taxon>
        <taxon>Glomerellales</taxon>
        <taxon>Glomerellaceae</taxon>
        <taxon>Colletotrichum</taxon>
        <taxon>Colletotrichum orchidearum species complex</taxon>
    </lineage>
</organism>
<dbReference type="AlphaFoldDB" id="A0A8H6NG59"/>
<protein>
    <submittedName>
        <fullName evidence="1">Uncharacterized protein</fullName>
    </submittedName>
</protein>
<name>A0A8H6NG59_9PEZI</name>
<evidence type="ECO:0000313" key="2">
    <source>
        <dbReference type="Proteomes" id="UP000654918"/>
    </source>
</evidence>
<dbReference type="EMBL" id="WIGO01000079">
    <property type="protein sequence ID" value="KAF6831633.1"/>
    <property type="molecule type" value="Genomic_DNA"/>
</dbReference>
<accession>A0A8H6NG59</accession>